<dbReference type="CDD" id="cd16913">
    <property type="entry name" value="YkuD_like"/>
    <property type="match status" value="1"/>
</dbReference>
<proteinExistence type="inferred from homology"/>
<feature type="domain" description="L,D-TPase catalytic" evidence="9">
    <location>
        <begin position="388"/>
        <end position="559"/>
    </location>
</feature>
<dbReference type="GO" id="GO:0008360">
    <property type="term" value="P:regulation of cell shape"/>
    <property type="evidence" value="ECO:0007669"/>
    <property type="project" value="UniProtKB-UniRule"/>
</dbReference>
<name>A0A931MXP5_9HYPH</name>
<keyword evidence="11" id="KW-1185">Reference proteome</keyword>
<dbReference type="Proteomes" id="UP000631694">
    <property type="component" value="Unassembled WGS sequence"/>
</dbReference>
<organism evidence="10 11">
    <name type="scientific">Methylobrevis albus</name>
    <dbReference type="NCBI Taxonomy" id="2793297"/>
    <lineage>
        <taxon>Bacteria</taxon>
        <taxon>Pseudomonadati</taxon>
        <taxon>Pseudomonadota</taxon>
        <taxon>Alphaproteobacteria</taxon>
        <taxon>Hyphomicrobiales</taxon>
        <taxon>Pleomorphomonadaceae</taxon>
        <taxon>Methylobrevis</taxon>
    </lineage>
</organism>
<dbReference type="InterPro" id="IPR038063">
    <property type="entry name" value="Transpep_catalytic_dom"/>
</dbReference>
<dbReference type="Pfam" id="PF01471">
    <property type="entry name" value="PG_binding_1"/>
    <property type="match status" value="1"/>
</dbReference>
<feature type="compositionally biased region" description="Pro residues" evidence="8">
    <location>
        <begin position="89"/>
        <end position="101"/>
    </location>
</feature>
<dbReference type="Pfam" id="PF03734">
    <property type="entry name" value="YkuD"/>
    <property type="match status" value="1"/>
</dbReference>
<keyword evidence="6 7" id="KW-0961">Cell wall biogenesis/degradation</keyword>
<dbReference type="SUPFAM" id="SSF141523">
    <property type="entry name" value="L,D-transpeptidase catalytic domain-like"/>
    <property type="match status" value="1"/>
</dbReference>
<feature type="compositionally biased region" description="Low complexity" evidence="8">
    <location>
        <begin position="102"/>
        <end position="112"/>
    </location>
</feature>
<keyword evidence="5 7" id="KW-0573">Peptidoglycan synthesis</keyword>
<dbReference type="PANTHER" id="PTHR41533">
    <property type="entry name" value="L,D-TRANSPEPTIDASE HI_1667-RELATED"/>
    <property type="match status" value="1"/>
</dbReference>
<dbReference type="EMBL" id="JADZLT010000054">
    <property type="protein sequence ID" value="MBH0239438.1"/>
    <property type="molecule type" value="Genomic_DNA"/>
</dbReference>
<feature type="region of interest" description="Disordered" evidence="8">
    <location>
        <begin position="70"/>
        <end position="112"/>
    </location>
</feature>
<evidence type="ECO:0000256" key="1">
    <source>
        <dbReference type="ARBA" id="ARBA00004752"/>
    </source>
</evidence>
<dbReference type="Gene3D" id="2.40.440.10">
    <property type="entry name" value="L,D-transpeptidase catalytic domain-like"/>
    <property type="match status" value="1"/>
</dbReference>
<feature type="compositionally biased region" description="Pro residues" evidence="8">
    <location>
        <begin position="70"/>
        <end position="80"/>
    </location>
</feature>
<dbReference type="GO" id="GO:0009252">
    <property type="term" value="P:peptidoglycan biosynthetic process"/>
    <property type="evidence" value="ECO:0007669"/>
    <property type="project" value="UniProtKB-KW"/>
</dbReference>
<accession>A0A931MXP5</accession>
<evidence type="ECO:0000256" key="2">
    <source>
        <dbReference type="ARBA" id="ARBA00005992"/>
    </source>
</evidence>
<dbReference type="PANTHER" id="PTHR41533:SF2">
    <property type="entry name" value="BLR7131 PROTEIN"/>
    <property type="match status" value="1"/>
</dbReference>
<dbReference type="SUPFAM" id="SSF47090">
    <property type="entry name" value="PGBD-like"/>
    <property type="match status" value="1"/>
</dbReference>
<dbReference type="InterPro" id="IPR036366">
    <property type="entry name" value="PGBDSf"/>
</dbReference>
<evidence type="ECO:0000256" key="8">
    <source>
        <dbReference type="SAM" id="MobiDB-lite"/>
    </source>
</evidence>
<dbReference type="GO" id="GO:0016740">
    <property type="term" value="F:transferase activity"/>
    <property type="evidence" value="ECO:0007669"/>
    <property type="project" value="UniProtKB-KW"/>
</dbReference>
<evidence type="ECO:0000256" key="6">
    <source>
        <dbReference type="ARBA" id="ARBA00023316"/>
    </source>
</evidence>
<keyword evidence="4 7" id="KW-0133">Cell shape</keyword>
<keyword evidence="3" id="KW-0808">Transferase</keyword>
<dbReference type="Pfam" id="PF20142">
    <property type="entry name" value="Scaffold"/>
    <property type="match status" value="1"/>
</dbReference>
<evidence type="ECO:0000256" key="5">
    <source>
        <dbReference type="ARBA" id="ARBA00022984"/>
    </source>
</evidence>
<feature type="active site" description="Nucleophile" evidence="7">
    <location>
        <position position="537"/>
    </location>
</feature>
<dbReference type="AlphaFoldDB" id="A0A931MXP5"/>
<dbReference type="GO" id="GO:0071555">
    <property type="term" value="P:cell wall organization"/>
    <property type="evidence" value="ECO:0007669"/>
    <property type="project" value="UniProtKB-UniRule"/>
</dbReference>
<dbReference type="InterPro" id="IPR036365">
    <property type="entry name" value="PGBD-like_sf"/>
</dbReference>
<evidence type="ECO:0000313" key="11">
    <source>
        <dbReference type="Proteomes" id="UP000631694"/>
    </source>
</evidence>
<evidence type="ECO:0000256" key="4">
    <source>
        <dbReference type="ARBA" id="ARBA00022960"/>
    </source>
</evidence>
<comment type="pathway">
    <text evidence="1 7">Cell wall biogenesis; peptidoglycan biosynthesis.</text>
</comment>
<evidence type="ECO:0000256" key="3">
    <source>
        <dbReference type="ARBA" id="ARBA00022679"/>
    </source>
</evidence>
<evidence type="ECO:0000256" key="7">
    <source>
        <dbReference type="PROSITE-ProRule" id="PRU01373"/>
    </source>
</evidence>
<dbReference type="GO" id="GO:0004180">
    <property type="term" value="F:carboxypeptidase activity"/>
    <property type="evidence" value="ECO:0007669"/>
    <property type="project" value="UniProtKB-ARBA"/>
</dbReference>
<dbReference type="InterPro" id="IPR045380">
    <property type="entry name" value="LD_TPept_scaffold_dom"/>
</dbReference>
<comment type="caution">
    <text evidence="10">The sequence shown here is derived from an EMBL/GenBank/DDBJ whole genome shotgun (WGS) entry which is preliminary data.</text>
</comment>
<gene>
    <name evidence="10" type="ORF">I5731_16560</name>
</gene>
<comment type="similarity">
    <text evidence="2">Belongs to the YkuD family.</text>
</comment>
<sequence length="615" mass="65691">MRDDAVMLPRVAIRPAAGLRRGARLATRLAAGLGPRLLLAAALAALPATAGAEPAPERFAALFPAPVGPAPEAFGPPGPSDPAFAEPARPGPGPDLPPPEAAAPGADPANAPAATSRLALSLETLLAVVPAEGSTAAKKRRAAVAEFYRERDYAPAWIVDGRFGTAARAVATVIAAAGDEGLDPAAFAMPRLGAGDIAVPSDWARAELDLKLSLAVLAYAEAASGGRVAPRAISPLITRTPGKIDPIAALQDVQAAADPAAALAAFNPPHEDYRRLKAKLAEVRARPVAVRPAPIPDGKTLKPGMRDDRVALLRARLGVSGVAVDADVYDNDLAAAMRDYQRGAGLSDDAIVGPRTIAMLNGEGRDEAGEIVANMEMWRWMPRDLGTDHIFVNVPEFMVRIRRGGTVVHEARVVVGTVKNQTPVFSDSMSFMVVNPYWNVPHSIASKEMLPEIKANPAGYFARRGYEVVANGKVVDPSRIIWDENAIRAVRIRQPPGERNALGHIKFMFPNEHAVYLHDTPSRDLFERNYRAYSHGCVRVHEPFAFAEAIVAGEPSLTVDQVKALVGGRERRLDLENHLAVHLAYFTAWVDDTGVLQVRDDLYGHTTKVKKALGM</sequence>
<dbReference type="InterPro" id="IPR005490">
    <property type="entry name" value="LD_TPept_cat_dom"/>
</dbReference>
<dbReference type="InterPro" id="IPR002477">
    <property type="entry name" value="Peptidoglycan-bd-like"/>
</dbReference>
<dbReference type="InterPro" id="IPR052905">
    <property type="entry name" value="LD-transpeptidase_YkuD-like"/>
</dbReference>
<evidence type="ECO:0000259" key="9">
    <source>
        <dbReference type="PROSITE" id="PS52029"/>
    </source>
</evidence>
<feature type="active site" description="Proton donor/acceptor" evidence="7">
    <location>
        <position position="518"/>
    </location>
</feature>
<evidence type="ECO:0000313" key="10">
    <source>
        <dbReference type="EMBL" id="MBH0239438.1"/>
    </source>
</evidence>
<dbReference type="PROSITE" id="PS52029">
    <property type="entry name" value="LD_TPASE"/>
    <property type="match status" value="1"/>
</dbReference>
<dbReference type="RefSeq" id="WP_197312514.1">
    <property type="nucleotide sequence ID" value="NZ_JADZLT010000054.1"/>
</dbReference>
<reference evidence="10" key="1">
    <citation type="submission" date="2020-12" db="EMBL/GenBank/DDBJ databases">
        <title>Methylobrevis albus sp. nov., isolated from fresh water lack sediment.</title>
        <authorList>
            <person name="Zou Q."/>
        </authorList>
    </citation>
    <scope>NUCLEOTIDE SEQUENCE</scope>
    <source>
        <strain evidence="10">L22</strain>
    </source>
</reference>
<protein>
    <submittedName>
        <fullName evidence="10">L,D-transpeptidase family protein</fullName>
    </submittedName>
</protein>
<dbReference type="Gene3D" id="1.10.101.10">
    <property type="entry name" value="PGBD-like superfamily/PGBD"/>
    <property type="match status" value="1"/>
</dbReference>